<evidence type="ECO:0000256" key="12">
    <source>
        <dbReference type="ARBA" id="ARBA00023306"/>
    </source>
</evidence>
<feature type="coiled-coil region" evidence="16">
    <location>
        <begin position="671"/>
        <end position="701"/>
    </location>
</feature>
<feature type="transmembrane region" description="Helical" evidence="17">
    <location>
        <begin position="58"/>
        <end position="76"/>
    </location>
</feature>
<feature type="domain" description="FtsK" evidence="18">
    <location>
        <begin position="426"/>
        <end position="627"/>
    </location>
</feature>
<evidence type="ECO:0000313" key="19">
    <source>
        <dbReference type="EMBL" id="MDQ0274075.1"/>
    </source>
</evidence>
<dbReference type="RefSeq" id="WP_023056363.1">
    <property type="nucleotide sequence ID" value="NZ_JAUSTN010000001.1"/>
</dbReference>
<evidence type="ECO:0000256" key="3">
    <source>
        <dbReference type="ARBA" id="ARBA00022475"/>
    </source>
</evidence>
<keyword evidence="11 17" id="KW-0472">Membrane</keyword>
<dbReference type="Pfam" id="PF13491">
    <property type="entry name" value="FtsK_4TM"/>
    <property type="match status" value="1"/>
</dbReference>
<dbReference type="Pfam" id="PF01580">
    <property type="entry name" value="FtsK_SpoIIIE"/>
    <property type="match status" value="1"/>
</dbReference>
<keyword evidence="7" id="KW-0159">Chromosome partition</keyword>
<comment type="subcellular location">
    <subcellularLocation>
        <location evidence="1">Cell membrane</location>
        <topology evidence="1">Multi-pass membrane protein</topology>
    </subcellularLocation>
</comment>
<dbReference type="InterPro" id="IPR002543">
    <property type="entry name" value="FtsK_dom"/>
</dbReference>
<evidence type="ECO:0000256" key="6">
    <source>
        <dbReference type="ARBA" id="ARBA00022741"/>
    </source>
</evidence>
<keyword evidence="9 17" id="KW-1133">Transmembrane helix</keyword>
<name>A0ABU0AS80_9FIRM</name>
<protein>
    <submittedName>
        <fullName evidence="19">S-DNA-T family DNA segregation ATPase FtsK/SpoIIIE</fullName>
    </submittedName>
</protein>
<dbReference type="PANTHER" id="PTHR22683">
    <property type="entry name" value="SPORULATION PROTEIN RELATED"/>
    <property type="match status" value="1"/>
</dbReference>
<dbReference type="Pfam" id="PF17854">
    <property type="entry name" value="FtsK_alpha"/>
    <property type="match status" value="1"/>
</dbReference>
<dbReference type="SUPFAM" id="SSF46785">
    <property type="entry name" value="Winged helix' DNA-binding domain"/>
    <property type="match status" value="1"/>
</dbReference>
<feature type="transmembrane region" description="Helical" evidence="17">
    <location>
        <begin position="121"/>
        <end position="139"/>
    </location>
</feature>
<dbReference type="Proteomes" id="UP001236559">
    <property type="component" value="Unassembled WGS sequence"/>
</dbReference>
<dbReference type="PROSITE" id="PS50901">
    <property type="entry name" value="FTSK"/>
    <property type="match status" value="1"/>
</dbReference>
<dbReference type="InterPro" id="IPR036388">
    <property type="entry name" value="WH-like_DNA-bd_sf"/>
</dbReference>
<feature type="transmembrane region" description="Helical" evidence="17">
    <location>
        <begin position="83"/>
        <end position="101"/>
    </location>
</feature>
<dbReference type="InterPro" id="IPR041027">
    <property type="entry name" value="FtsK_alpha"/>
</dbReference>
<keyword evidence="10" id="KW-0238">DNA-binding</keyword>
<reference evidence="19 20" key="1">
    <citation type="submission" date="2023-07" db="EMBL/GenBank/DDBJ databases">
        <title>Genomic Encyclopedia of Type Strains, Phase IV (KMG-IV): sequencing the most valuable type-strain genomes for metagenomic binning, comparative biology and taxonomic classification.</title>
        <authorList>
            <person name="Goeker M."/>
        </authorList>
    </citation>
    <scope>NUCLEOTIDE SEQUENCE [LARGE SCALE GENOMIC DNA]</scope>
    <source>
        <strain evidence="19 20">DSM 22616</strain>
    </source>
</reference>
<keyword evidence="8 15" id="KW-0067">ATP-binding</keyword>
<evidence type="ECO:0000256" key="17">
    <source>
        <dbReference type="SAM" id="Phobius"/>
    </source>
</evidence>
<evidence type="ECO:0000256" key="2">
    <source>
        <dbReference type="ARBA" id="ARBA00006474"/>
    </source>
</evidence>
<comment type="subunit">
    <text evidence="14">Homohexamer. Forms a ring that surrounds DNA.</text>
</comment>
<evidence type="ECO:0000256" key="11">
    <source>
        <dbReference type="ARBA" id="ARBA00023136"/>
    </source>
</evidence>
<keyword evidence="3" id="KW-1003">Cell membrane</keyword>
<dbReference type="InterPro" id="IPR003593">
    <property type="entry name" value="AAA+_ATPase"/>
</dbReference>
<keyword evidence="6 15" id="KW-0547">Nucleotide-binding</keyword>
<evidence type="ECO:0000256" key="16">
    <source>
        <dbReference type="SAM" id="Coils"/>
    </source>
</evidence>
<dbReference type="InterPro" id="IPR050206">
    <property type="entry name" value="FtsK/SpoIIIE/SftA"/>
</dbReference>
<dbReference type="SMART" id="SM00843">
    <property type="entry name" value="Ftsk_gamma"/>
    <property type="match status" value="1"/>
</dbReference>
<comment type="caution">
    <text evidence="19">The sequence shown here is derived from an EMBL/GenBank/DDBJ whole genome shotgun (WGS) entry which is preliminary data.</text>
</comment>
<sequence length="775" mass="86930">MNKTRKRKTKKTNNLPSSELIGIILILLGLISFISIFSDKMGIIGDLLYKAFSYFSGGANFILSLLIIFVGFTLVIENLKENAKKYIFSSLILLICVLILFDVNKGQNLTLIERINLSSEYATVGKGGGIIGATFGFFMYKLFGTLGSYVLTSLIILGTLFWTFSFNLSHIKKTFNFISNKFQNFVTKLKIQREHNLVKKEAKKVKNEKSYEKNKVDLKDKESNVILEDFTEVKINDFNDSNNNPEKISNLENNKIDKIEKISEDPVNKDIFKDNKAKENQLDEDSIDDEADFELIEEEKEYVFPPLELLNFSSDKNRENNDEILKNKKIIEETMANFGIESKITAINKGPTITCYELEPSPGVRLSKIVSLSDNLALSLASSDIRIEAPIPGKSVVGIEVPNKKKASVTLREMIDSNEFKNLESQLPLTLGKDVSGKNIISSIDKMPHLLIAGATGSGKSVCINGIITSIIYKSSPKDVRLVLIDPKVVELSIYNGIPHLLIPVVTNPKKAAYALNWAVDEMEKRYKAFAENAVRDIQGYNKKMLANDGEALPKIVVIVDELADLMMVASSEVEDYIARLAQMARAAGIYLIIATQRPSVDVITGTIKANIPSRIAFSVSSSVDSRTILDMGGAEKLLGKGDMLFYPGFYSKPKRIQGAFISDEEVERVIDFVRVNSEELEEDRNKVIEEIQKKKEIEKDRDPLFLSAVNYVLTDEQASISFLQRKLKVGYSRAARIVDQMEESGIIGPHEGSKPRTIIMTNEEIEEFLKKYEK</sequence>
<evidence type="ECO:0000256" key="7">
    <source>
        <dbReference type="ARBA" id="ARBA00022829"/>
    </source>
</evidence>
<keyword evidence="16" id="KW-0175">Coiled coil</keyword>
<evidence type="ECO:0000259" key="18">
    <source>
        <dbReference type="PROSITE" id="PS50901"/>
    </source>
</evidence>
<feature type="transmembrane region" description="Helical" evidence="17">
    <location>
        <begin position="20"/>
        <end position="38"/>
    </location>
</feature>
<dbReference type="InterPro" id="IPR036390">
    <property type="entry name" value="WH_DNA-bd_sf"/>
</dbReference>
<dbReference type="InterPro" id="IPR025199">
    <property type="entry name" value="FtsK_4TM"/>
</dbReference>
<keyword evidence="12" id="KW-0131">Cell cycle</keyword>
<dbReference type="InterPro" id="IPR018541">
    <property type="entry name" value="Ftsk_gamma"/>
</dbReference>
<dbReference type="SMART" id="SM00382">
    <property type="entry name" value="AAA"/>
    <property type="match status" value="1"/>
</dbReference>
<evidence type="ECO:0000256" key="9">
    <source>
        <dbReference type="ARBA" id="ARBA00022989"/>
    </source>
</evidence>
<evidence type="ECO:0000256" key="4">
    <source>
        <dbReference type="ARBA" id="ARBA00022618"/>
    </source>
</evidence>
<dbReference type="SUPFAM" id="SSF52540">
    <property type="entry name" value="P-loop containing nucleoside triphosphate hydrolases"/>
    <property type="match status" value="1"/>
</dbReference>
<dbReference type="EMBL" id="JAUSTN010000001">
    <property type="protein sequence ID" value="MDQ0274075.1"/>
    <property type="molecule type" value="Genomic_DNA"/>
</dbReference>
<evidence type="ECO:0000256" key="10">
    <source>
        <dbReference type="ARBA" id="ARBA00023125"/>
    </source>
</evidence>
<feature type="transmembrane region" description="Helical" evidence="17">
    <location>
        <begin position="146"/>
        <end position="164"/>
    </location>
</feature>
<evidence type="ECO:0000256" key="14">
    <source>
        <dbReference type="ARBA" id="ARBA00025923"/>
    </source>
</evidence>
<keyword evidence="20" id="KW-1185">Reference proteome</keyword>
<dbReference type="Gene3D" id="3.30.980.40">
    <property type="match status" value="1"/>
</dbReference>
<keyword evidence="4" id="KW-0132">Cell division</keyword>
<comment type="similarity">
    <text evidence="2">Belongs to the FtsK/SpoIIIE/SftA family.</text>
</comment>
<feature type="binding site" evidence="15">
    <location>
        <begin position="454"/>
        <end position="461"/>
    </location>
    <ligand>
        <name>ATP</name>
        <dbReference type="ChEBI" id="CHEBI:30616"/>
    </ligand>
</feature>
<evidence type="ECO:0000256" key="13">
    <source>
        <dbReference type="ARBA" id="ARBA00024986"/>
    </source>
</evidence>
<proteinExistence type="inferred from homology"/>
<evidence type="ECO:0000256" key="15">
    <source>
        <dbReference type="PROSITE-ProRule" id="PRU00289"/>
    </source>
</evidence>
<evidence type="ECO:0000256" key="8">
    <source>
        <dbReference type="ARBA" id="ARBA00022840"/>
    </source>
</evidence>
<dbReference type="InterPro" id="IPR027417">
    <property type="entry name" value="P-loop_NTPase"/>
</dbReference>
<dbReference type="Pfam" id="PF09397">
    <property type="entry name" value="FtsK_gamma"/>
    <property type="match status" value="1"/>
</dbReference>
<keyword evidence="5 17" id="KW-0812">Transmembrane</keyword>
<evidence type="ECO:0000256" key="5">
    <source>
        <dbReference type="ARBA" id="ARBA00022692"/>
    </source>
</evidence>
<dbReference type="Gene3D" id="3.40.50.300">
    <property type="entry name" value="P-loop containing nucleotide triphosphate hydrolases"/>
    <property type="match status" value="1"/>
</dbReference>
<dbReference type="PANTHER" id="PTHR22683:SF41">
    <property type="entry name" value="DNA TRANSLOCASE FTSK"/>
    <property type="match status" value="1"/>
</dbReference>
<accession>A0ABU0AS80</accession>
<dbReference type="CDD" id="cd01127">
    <property type="entry name" value="TrwB_TraG_TraD_VirD4"/>
    <property type="match status" value="1"/>
</dbReference>
<evidence type="ECO:0000256" key="1">
    <source>
        <dbReference type="ARBA" id="ARBA00004651"/>
    </source>
</evidence>
<evidence type="ECO:0000313" key="20">
    <source>
        <dbReference type="Proteomes" id="UP001236559"/>
    </source>
</evidence>
<dbReference type="Gene3D" id="1.10.10.10">
    <property type="entry name" value="Winged helix-like DNA-binding domain superfamily/Winged helix DNA-binding domain"/>
    <property type="match status" value="1"/>
</dbReference>
<comment type="function">
    <text evidence="13">Essential cell division protein that coordinates cell division and chromosome segregation. The N-terminus is involved in assembly of the cell-division machinery. The C-terminus functions as a DNA motor that moves dsDNA in an ATP-dependent manner towards the dif recombination site, which is located within the replication terminus region. Required for activation of the Xer recombinase, allowing activation of chromosome unlinking by recombination.</text>
</comment>
<organism evidence="19 20">
    <name type="scientific">Peptoniphilus koenoeneniae</name>
    <dbReference type="NCBI Taxonomy" id="507751"/>
    <lineage>
        <taxon>Bacteria</taxon>
        <taxon>Bacillati</taxon>
        <taxon>Bacillota</taxon>
        <taxon>Tissierellia</taxon>
        <taxon>Tissierellales</taxon>
        <taxon>Peptoniphilaceae</taxon>
        <taxon>Peptoniphilus</taxon>
    </lineage>
</organism>
<gene>
    <name evidence="19" type="ORF">J2S72_000071</name>
</gene>